<dbReference type="InterPro" id="IPR053167">
    <property type="entry name" value="Spore_coat_component"/>
</dbReference>
<evidence type="ECO:0000259" key="2">
    <source>
        <dbReference type="Pfam" id="PF05229"/>
    </source>
</evidence>
<accession>A0A5E4ZXT6</accession>
<protein>
    <submittedName>
        <fullName evidence="3">Spore coat protein U</fullName>
    </submittedName>
</protein>
<reference evidence="3 4" key="1">
    <citation type="submission" date="2019-08" db="EMBL/GenBank/DDBJ databases">
        <authorList>
            <person name="Peeters C."/>
        </authorList>
    </citation>
    <scope>NUCLEOTIDE SEQUENCE [LARGE SCALE GENOMIC DNA]</scope>
    <source>
        <strain evidence="3 4">LMG 31118</strain>
    </source>
</reference>
<feature type="chain" id="PRO_5023037220" evidence="1">
    <location>
        <begin position="26"/>
        <end position="170"/>
    </location>
</feature>
<keyword evidence="4" id="KW-1185">Reference proteome</keyword>
<evidence type="ECO:0000256" key="1">
    <source>
        <dbReference type="SAM" id="SignalP"/>
    </source>
</evidence>
<organism evidence="3 4">
    <name type="scientific">Pandoraea captiosa</name>
    <dbReference type="NCBI Taxonomy" id="2508302"/>
    <lineage>
        <taxon>Bacteria</taxon>
        <taxon>Pseudomonadati</taxon>
        <taxon>Pseudomonadota</taxon>
        <taxon>Betaproteobacteria</taxon>
        <taxon>Burkholderiales</taxon>
        <taxon>Burkholderiaceae</taxon>
        <taxon>Pandoraea</taxon>
    </lineage>
</organism>
<gene>
    <name evidence="3" type="ORF">PCA31118_01905</name>
</gene>
<dbReference type="PANTHER" id="PTHR37089:SF3">
    <property type="entry name" value="EXPORTED PROTEIN"/>
    <property type="match status" value="1"/>
</dbReference>
<dbReference type="AlphaFoldDB" id="A0A5E4ZXT6"/>
<dbReference type="SMART" id="SM00972">
    <property type="entry name" value="SCPU"/>
    <property type="match status" value="1"/>
</dbReference>
<keyword evidence="3" id="KW-0167">Capsid protein</keyword>
<dbReference type="RefSeq" id="WP_150624956.1">
    <property type="nucleotide sequence ID" value="NZ_CABPSQ010000002.1"/>
</dbReference>
<dbReference type="InterPro" id="IPR007893">
    <property type="entry name" value="Spore_coat_U/FanG"/>
</dbReference>
<feature type="domain" description="Spore coat protein U/FanG" evidence="2">
    <location>
        <begin position="31"/>
        <end position="167"/>
    </location>
</feature>
<evidence type="ECO:0000313" key="3">
    <source>
        <dbReference type="EMBL" id="VVE65113.1"/>
    </source>
</evidence>
<dbReference type="OrthoDB" id="6505076at2"/>
<dbReference type="PANTHER" id="PTHR37089">
    <property type="entry name" value="PROTEIN U-RELATED"/>
    <property type="match status" value="1"/>
</dbReference>
<keyword evidence="3" id="KW-0946">Virion</keyword>
<dbReference type="SUPFAM" id="SSF49401">
    <property type="entry name" value="Bacterial adhesins"/>
    <property type="match status" value="1"/>
</dbReference>
<dbReference type="Proteomes" id="UP000414136">
    <property type="component" value="Unassembled WGS sequence"/>
</dbReference>
<dbReference type="InterPro" id="IPR008966">
    <property type="entry name" value="Adhesion_dom_sf"/>
</dbReference>
<sequence length="170" mass="17899">MLDVRRFIRLPLAGALFLIAGSALPQTQTLTDTFQVRINIQGTCLVLTSTDVDFGTHVPSAGSHSQTGTIRVQCTKDLPFSVGLDGGTTNADVNARAMVNGTGVQIPYTLRRNSPTGPIWGNDSSNWQTGVGQGLGSAYEISLTVYAQATLTGNEPSGAYSDTVTATLTY</sequence>
<feature type="signal peptide" evidence="1">
    <location>
        <begin position="1"/>
        <end position="25"/>
    </location>
</feature>
<keyword evidence="1" id="KW-0732">Signal</keyword>
<name>A0A5E4ZXT6_9BURK</name>
<dbReference type="Pfam" id="PF05229">
    <property type="entry name" value="SCPU"/>
    <property type="match status" value="1"/>
</dbReference>
<proteinExistence type="predicted"/>
<evidence type="ECO:0000313" key="4">
    <source>
        <dbReference type="Proteomes" id="UP000414136"/>
    </source>
</evidence>
<dbReference type="EMBL" id="CABPSQ010000002">
    <property type="protein sequence ID" value="VVE65113.1"/>
    <property type="molecule type" value="Genomic_DNA"/>
</dbReference>